<name>A0A016VCJ9_9BILA</name>
<keyword evidence="2" id="KW-1185">Reference proteome</keyword>
<dbReference type="EMBL" id="JARK01001348">
    <property type="protein sequence ID" value="EYC25135.1"/>
    <property type="molecule type" value="Genomic_DNA"/>
</dbReference>
<sequence length="92" mass="10245">MSGRQRVQLTILRRLIPGCRMEVGWEARNADLPTFVVVFELESKCTRSLKFVPICFVNSILIARECPGKEILPTYAGGNAQQRGSPVLAQVI</sequence>
<proteinExistence type="predicted"/>
<evidence type="ECO:0000313" key="2">
    <source>
        <dbReference type="Proteomes" id="UP000024635"/>
    </source>
</evidence>
<protein>
    <submittedName>
        <fullName evidence="1">Uncharacterized protein</fullName>
    </submittedName>
</protein>
<comment type="caution">
    <text evidence="1">The sequence shown here is derived from an EMBL/GenBank/DDBJ whole genome shotgun (WGS) entry which is preliminary data.</text>
</comment>
<gene>
    <name evidence="1" type="primary">Acey_s0012.g1720</name>
    <name evidence="1" type="ORF">Y032_0012g1720</name>
</gene>
<organism evidence="1 2">
    <name type="scientific">Ancylostoma ceylanicum</name>
    <dbReference type="NCBI Taxonomy" id="53326"/>
    <lineage>
        <taxon>Eukaryota</taxon>
        <taxon>Metazoa</taxon>
        <taxon>Ecdysozoa</taxon>
        <taxon>Nematoda</taxon>
        <taxon>Chromadorea</taxon>
        <taxon>Rhabditida</taxon>
        <taxon>Rhabditina</taxon>
        <taxon>Rhabditomorpha</taxon>
        <taxon>Strongyloidea</taxon>
        <taxon>Ancylostomatidae</taxon>
        <taxon>Ancylostomatinae</taxon>
        <taxon>Ancylostoma</taxon>
    </lineage>
</organism>
<dbReference type="Proteomes" id="UP000024635">
    <property type="component" value="Unassembled WGS sequence"/>
</dbReference>
<accession>A0A016VCJ9</accession>
<reference evidence="2" key="1">
    <citation type="journal article" date="2015" name="Nat. Genet.">
        <title>The genome and transcriptome of the zoonotic hookworm Ancylostoma ceylanicum identify infection-specific gene families.</title>
        <authorList>
            <person name="Schwarz E.M."/>
            <person name="Hu Y."/>
            <person name="Antoshechkin I."/>
            <person name="Miller M.M."/>
            <person name="Sternberg P.W."/>
            <person name="Aroian R.V."/>
        </authorList>
    </citation>
    <scope>NUCLEOTIDE SEQUENCE</scope>
    <source>
        <strain evidence="2">HY135</strain>
    </source>
</reference>
<dbReference type="AlphaFoldDB" id="A0A016VCJ9"/>
<evidence type="ECO:0000313" key="1">
    <source>
        <dbReference type="EMBL" id="EYC25135.1"/>
    </source>
</evidence>